<dbReference type="RefSeq" id="WP_238202640.1">
    <property type="nucleotide sequence ID" value="NZ_JBHTND010000046.1"/>
</dbReference>
<reference evidence="2" key="1">
    <citation type="journal article" date="2019" name="Int. J. Syst. Evol. Microbiol.">
        <title>The Global Catalogue of Microorganisms (GCM) 10K type strain sequencing project: providing services to taxonomists for standard genome sequencing and annotation.</title>
        <authorList>
            <consortium name="The Broad Institute Genomics Platform"/>
            <consortium name="The Broad Institute Genome Sequencing Center for Infectious Disease"/>
            <person name="Wu L."/>
            <person name="Ma J."/>
        </authorList>
    </citation>
    <scope>NUCLEOTIDE SEQUENCE [LARGE SCALE GENOMIC DNA]</scope>
    <source>
        <strain evidence="2">CCUG 56108</strain>
    </source>
</reference>
<accession>A0ABW3X4N5</accession>
<evidence type="ECO:0000313" key="2">
    <source>
        <dbReference type="Proteomes" id="UP001597176"/>
    </source>
</evidence>
<organism evidence="1 2">
    <name type="scientific">Methylobacterium marchantiae</name>
    <dbReference type="NCBI Taxonomy" id="600331"/>
    <lineage>
        <taxon>Bacteria</taxon>
        <taxon>Pseudomonadati</taxon>
        <taxon>Pseudomonadota</taxon>
        <taxon>Alphaproteobacteria</taxon>
        <taxon>Hyphomicrobiales</taxon>
        <taxon>Methylobacteriaceae</taxon>
        <taxon>Methylobacterium</taxon>
    </lineage>
</organism>
<protein>
    <submittedName>
        <fullName evidence="1">Uncharacterized protein</fullName>
    </submittedName>
</protein>
<dbReference type="Proteomes" id="UP001597176">
    <property type="component" value="Unassembled WGS sequence"/>
</dbReference>
<name>A0ABW3X4N5_9HYPH</name>
<dbReference type="EMBL" id="JBHTND010000046">
    <property type="protein sequence ID" value="MFD1303986.1"/>
    <property type="molecule type" value="Genomic_DNA"/>
</dbReference>
<comment type="caution">
    <text evidence="1">The sequence shown here is derived from an EMBL/GenBank/DDBJ whole genome shotgun (WGS) entry which is preliminary data.</text>
</comment>
<sequence length="60" mass="6324">MIDAMQASNLAQTRSRRLLALGETVFLATLAGCLTVLAIGLAADLAEPLSRPAFPRLASR</sequence>
<keyword evidence="2" id="KW-1185">Reference proteome</keyword>
<gene>
    <name evidence="1" type="ORF">ACFQ4G_20675</name>
</gene>
<evidence type="ECO:0000313" key="1">
    <source>
        <dbReference type="EMBL" id="MFD1303986.1"/>
    </source>
</evidence>
<proteinExistence type="predicted"/>